<keyword evidence="3" id="KW-1185">Reference proteome</keyword>
<feature type="transmembrane region" description="Helical" evidence="1">
    <location>
        <begin position="6"/>
        <end position="23"/>
    </location>
</feature>
<proteinExistence type="predicted"/>
<dbReference type="Proteomes" id="UP001168694">
    <property type="component" value="Unassembled WGS sequence"/>
</dbReference>
<sequence length="55" mass="6150">MIFTTGVSIAIGLVVISSLAAWYNTQKISRDLADIKEKLEISDIEVNKSSFFDRD</sequence>
<evidence type="ECO:0000256" key="1">
    <source>
        <dbReference type="SAM" id="Phobius"/>
    </source>
</evidence>
<accession>A0ABT8EAS7</accession>
<name>A0ABT8EAS7_9BACL</name>
<keyword evidence="1" id="KW-0472">Membrane</keyword>
<reference evidence="2" key="1">
    <citation type="submission" date="2023-06" db="EMBL/GenBank/DDBJ databases">
        <title>Draft Genome Sequences of Representative Paenibacillus Polymyxa, Bacillus cereus, Fictibacillus sp., and Brevibacillus agri Strains Isolated from Amazonian Dark Earth.</title>
        <authorList>
            <person name="Pellegrinetti T.A."/>
            <person name="Cunha I.C.M."/>
            <person name="Chaves M.G."/>
            <person name="Freitas A.S."/>
            <person name="Silva A.V.R."/>
            <person name="Tsai S.M."/>
            <person name="Mendes L.W."/>
        </authorList>
    </citation>
    <scope>NUCLEOTIDE SEQUENCE</scope>
    <source>
        <strain evidence="2">CENA-BCM004</strain>
    </source>
</reference>
<dbReference type="RefSeq" id="WP_290401127.1">
    <property type="nucleotide sequence ID" value="NZ_JAUHLN010000004.1"/>
</dbReference>
<organism evidence="2 3">
    <name type="scientific">Fictibacillus terranigra</name>
    <dbReference type="NCBI Taxonomy" id="3058424"/>
    <lineage>
        <taxon>Bacteria</taxon>
        <taxon>Bacillati</taxon>
        <taxon>Bacillota</taxon>
        <taxon>Bacilli</taxon>
        <taxon>Bacillales</taxon>
        <taxon>Fictibacillaceae</taxon>
        <taxon>Fictibacillus</taxon>
    </lineage>
</organism>
<protein>
    <submittedName>
        <fullName evidence="2">Uncharacterized protein</fullName>
    </submittedName>
</protein>
<dbReference type="EMBL" id="JAUHLN010000004">
    <property type="protein sequence ID" value="MDN4075008.1"/>
    <property type="molecule type" value="Genomic_DNA"/>
</dbReference>
<keyword evidence="1" id="KW-0812">Transmembrane</keyword>
<evidence type="ECO:0000313" key="2">
    <source>
        <dbReference type="EMBL" id="MDN4075008.1"/>
    </source>
</evidence>
<keyword evidence="1" id="KW-1133">Transmembrane helix</keyword>
<comment type="caution">
    <text evidence="2">The sequence shown here is derived from an EMBL/GenBank/DDBJ whole genome shotgun (WGS) entry which is preliminary data.</text>
</comment>
<evidence type="ECO:0000313" key="3">
    <source>
        <dbReference type="Proteomes" id="UP001168694"/>
    </source>
</evidence>
<gene>
    <name evidence="2" type="ORF">QYF49_18725</name>
</gene>